<dbReference type="InParanoid" id="A0A0C3ESP1"/>
<proteinExistence type="predicted"/>
<dbReference type="AlphaFoldDB" id="A0A0C3ESP1"/>
<name>A0A0C3ESP1_PILCF</name>
<evidence type="ECO:0000313" key="1">
    <source>
        <dbReference type="EMBL" id="KIM71094.1"/>
    </source>
</evidence>
<evidence type="ECO:0000313" key="2">
    <source>
        <dbReference type="Proteomes" id="UP000054166"/>
    </source>
</evidence>
<reference evidence="1 2" key="1">
    <citation type="submission" date="2014-04" db="EMBL/GenBank/DDBJ databases">
        <authorList>
            <consortium name="DOE Joint Genome Institute"/>
            <person name="Kuo A."/>
            <person name="Tarkka M."/>
            <person name="Buscot F."/>
            <person name="Kohler A."/>
            <person name="Nagy L.G."/>
            <person name="Floudas D."/>
            <person name="Copeland A."/>
            <person name="Barry K.W."/>
            <person name="Cichocki N."/>
            <person name="Veneault-Fourrey C."/>
            <person name="LaButti K."/>
            <person name="Lindquist E.A."/>
            <person name="Lipzen A."/>
            <person name="Lundell T."/>
            <person name="Morin E."/>
            <person name="Murat C."/>
            <person name="Sun H."/>
            <person name="Tunlid A."/>
            <person name="Henrissat B."/>
            <person name="Grigoriev I.V."/>
            <person name="Hibbett D.S."/>
            <person name="Martin F."/>
            <person name="Nordberg H.P."/>
            <person name="Cantor M.N."/>
            <person name="Hua S.X."/>
        </authorList>
    </citation>
    <scope>NUCLEOTIDE SEQUENCE [LARGE SCALE GENOMIC DNA]</scope>
    <source>
        <strain evidence="1 2">F 1598</strain>
    </source>
</reference>
<sequence length="58" mass="6763">MRCYKCCRENSVVTLMISTMLEGCTKEIAGHMKCYGENVQEYLVEKEKMVTMMCKNNE</sequence>
<keyword evidence="2" id="KW-1185">Reference proteome</keyword>
<dbReference type="EMBL" id="KN833497">
    <property type="protein sequence ID" value="KIM71094.1"/>
    <property type="molecule type" value="Genomic_DNA"/>
</dbReference>
<dbReference type="Proteomes" id="UP000054166">
    <property type="component" value="Unassembled WGS sequence"/>
</dbReference>
<dbReference type="HOGENOM" id="CLU_2979937_0_0_1"/>
<gene>
    <name evidence="1" type="ORF">PILCRDRAFT_760196</name>
</gene>
<accession>A0A0C3ESP1</accession>
<reference evidence="2" key="2">
    <citation type="submission" date="2015-01" db="EMBL/GenBank/DDBJ databases">
        <title>Evolutionary Origins and Diversification of the Mycorrhizal Mutualists.</title>
        <authorList>
            <consortium name="DOE Joint Genome Institute"/>
            <consortium name="Mycorrhizal Genomics Consortium"/>
            <person name="Kohler A."/>
            <person name="Kuo A."/>
            <person name="Nagy L.G."/>
            <person name="Floudas D."/>
            <person name="Copeland A."/>
            <person name="Barry K.W."/>
            <person name="Cichocki N."/>
            <person name="Veneault-Fourrey C."/>
            <person name="LaButti K."/>
            <person name="Lindquist E.A."/>
            <person name="Lipzen A."/>
            <person name="Lundell T."/>
            <person name="Morin E."/>
            <person name="Murat C."/>
            <person name="Riley R."/>
            <person name="Ohm R."/>
            <person name="Sun H."/>
            <person name="Tunlid A."/>
            <person name="Henrissat B."/>
            <person name="Grigoriev I.V."/>
            <person name="Hibbett D.S."/>
            <person name="Martin F."/>
        </authorList>
    </citation>
    <scope>NUCLEOTIDE SEQUENCE [LARGE SCALE GENOMIC DNA]</scope>
    <source>
        <strain evidence="2">F 1598</strain>
    </source>
</reference>
<organism evidence="1 2">
    <name type="scientific">Piloderma croceum (strain F 1598)</name>
    <dbReference type="NCBI Taxonomy" id="765440"/>
    <lineage>
        <taxon>Eukaryota</taxon>
        <taxon>Fungi</taxon>
        <taxon>Dikarya</taxon>
        <taxon>Basidiomycota</taxon>
        <taxon>Agaricomycotina</taxon>
        <taxon>Agaricomycetes</taxon>
        <taxon>Agaricomycetidae</taxon>
        <taxon>Atheliales</taxon>
        <taxon>Atheliaceae</taxon>
        <taxon>Piloderma</taxon>
    </lineage>
</organism>
<protein>
    <submittedName>
        <fullName evidence="1">Uncharacterized protein</fullName>
    </submittedName>
</protein>